<dbReference type="PROSITE" id="PS50977">
    <property type="entry name" value="HTH_TETR_2"/>
    <property type="match status" value="1"/>
</dbReference>
<keyword evidence="1 2" id="KW-0238">DNA-binding</keyword>
<feature type="DNA-binding region" description="H-T-H motif" evidence="2">
    <location>
        <begin position="31"/>
        <end position="50"/>
    </location>
</feature>
<evidence type="ECO:0000313" key="4">
    <source>
        <dbReference type="EMBL" id="MBU5489379.1"/>
    </source>
</evidence>
<evidence type="ECO:0000256" key="2">
    <source>
        <dbReference type="PROSITE-ProRule" id="PRU00335"/>
    </source>
</evidence>
<sequence length="228" mass="26064">MAITKASLAAKKRILSACVRLFLEKGYRGTTVAEIVREAHVSVSTFQNIFHAKDGVLIELVQFMFSNQFGVARKIAGEAAAPIYIYAVETSIQLTLTERNEVLRDIYVEAYMQKEAAEYINRNTAKELYQIFGSYQPQLSESDFYEMEIGSAGIMQAYMAHKCDIYFTLDKKLERFLTMSLRAFCVPESEIKNVIAFIQKLDMCHLADQVMQHLFQTLAMHFDFSLSE</sequence>
<feature type="domain" description="HTH tetR-type" evidence="3">
    <location>
        <begin position="8"/>
        <end position="68"/>
    </location>
</feature>
<dbReference type="InterPro" id="IPR001647">
    <property type="entry name" value="HTH_TetR"/>
</dbReference>
<proteinExistence type="predicted"/>
<dbReference type="Pfam" id="PF00440">
    <property type="entry name" value="TetR_N"/>
    <property type="match status" value="1"/>
</dbReference>
<organism evidence="4 5">
    <name type="scientific">Butyricicoccus intestinisimiae</name>
    <dbReference type="NCBI Taxonomy" id="2841509"/>
    <lineage>
        <taxon>Bacteria</taxon>
        <taxon>Bacillati</taxon>
        <taxon>Bacillota</taxon>
        <taxon>Clostridia</taxon>
        <taxon>Eubacteriales</taxon>
        <taxon>Butyricicoccaceae</taxon>
        <taxon>Butyricicoccus</taxon>
    </lineage>
</organism>
<keyword evidence="5" id="KW-1185">Reference proteome</keyword>
<reference evidence="4 5" key="1">
    <citation type="submission" date="2021-06" db="EMBL/GenBank/DDBJ databases">
        <authorList>
            <person name="Sun Q."/>
            <person name="Li D."/>
        </authorList>
    </citation>
    <scope>NUCLEOTIDE SEQUENCE [LARGE SCALE GENOMIC DNA]</scope>
    <source>
        <strain evidence="4 5">MSJd-7</strain>
    </source>
</reference>
<evidence type="ECO:0000256" key="1">
    <source>
        <dbReference type="ARBA" id="ARBA00023125"/>
    </source>
</evidence>
<gene>
    <name evidence="4" type="ORF">KQI75_01835</name>
</gene>
<evidence type="ECO:0000259" key="3">
    <source>
        <dbReference type="PROSITE" id="PS50977"/>
    </source>
</evidence>
<dbReference type="EMBL" id="JAHLQI010000001">
    <property type="protein sequence ID" value="MBU5489379.1"/>
    <property type="molecule type" value="Genomic_DNA"/>
</dbReference>
<dbReference type="Proteomes" id="UP000783588">
    <property type="component" value="Unassembled WGS sequence"/>
</dbReference>
<name>A0ABS6ENW1_9FIRM</name>
<comment type="caution">
    <text evidence="4">The sequence shown here is derived from an EMBL/GenBank/DDBJ whole genome shotgun (WGS) entry which is preliminary data.</text>
</comment>
<protein>
    <submittedName>
        <fullName evidence="4">TetR/AcrR family transcriptional regulator</fullName>
    </submittedName>
</protein>
<evidence type="ECO:0000313" key="5">
    <source>
        <dbReference type="Proteomes" id="UP000783588"/>
    </source>
</evidence>
<accession>A0ABS6ENW1</accession>